<keyword evidence="1" id="KW-0175">Coiled coil</keyword>
<proteinExistence type="predicted"/>
<reference evidence="2 3" key="1">
    <citation type="submission" date="2018-08" db="EMBL/GenBank/DDBJ databases">
        <authorList>
            <person name="Laetsch R D."/>
            <person name="Stevens L."/>
            <person name="Kumar S."/>
            <person name="Blaxter L. M."/>
        </authorList>
    </citation>
    <scope>NUCLEOTIDE SEQUENCE [LARGE SCALE GENOMIC DNA]</scope>
</reference>
<dbReference type="EMBL" id="UYRX01000032">
    <property type="protein sequence ID" value="VDK70202.1"/>
    <property type="molecule type" value="Genomic_DNA"/>
</dbReference>
<keyword evidence="3" id="KW-1185">Reference proteome</keyword>
<dbReference type="AlphaFoldDB" id="A0A3P6S3B8"/>
<dbReference type="OMA" id="CDERIDW"/>
<sequence length="205" mass="22988">MKRNTAALGSTQRILPSSTCHSAMSWPSSRCLLLGGSSDKVSQISDNAIVDKEHLASICTHLCNQLGTIINLLIDFAADVCDESASARSLLSELEDKVLPFLINLDIEMAATEKLIRTNIDTARIGETKVDWLLKFNKCKLEMREMLVTLSGAVYEDLERVLSLRCRGCYGVTFKQELMLHLRQMKNNADKLQKQIKLEEMVPTR</sequence>
<dbReference type="OrthoDB" id="128536at2759"/>
<dbReference type="Proteomes" id="UP000277928">
    <property type="component" value="Unassembled WGS sequence"/>
</dbReference>
<organism evidence="2 3">
    <name type="scientific">Litomosoides sigmodontis</name>
    <name type="common">Filarial nematode worm</name>
    <dbReference type="NCBI Taxonomy" id="42156"/>
    <lineage>
        <taxon>Eukaryota</taxon>
        <taxon>Metazoa</taxon>
        <taxon>Ecdysozoa</taxon>
        <taxon>Nematoda</taxon>
        <taxon>Chromadorea</taxon>
        <taxon>Rhabditida</taxon>
        <taxon>Spirurina</taxon>
        <taxon>Spiruromorpha</taxon>
        <taxon>Filarioidea</taxon>
        <taxon>Onchocercidae</taxon>
        <taxon>Litomosoides</taxon>
    </lineage>
</organism>
<accession>A0A3P6S3B8</accession>
<gene>
    <name evidence="2" type="ORF">NLS_LOCUS1014</name>
</gene>
<evidence type="ECO:0000256" key="1">
    <source>
        <dbReference type="SAM" id="Coils"/>
    </source>
</evidence>
<evidence type="ECO:0000313" key="3">
    <source>
        <dbReference type="Proteomes" id="UP000277928"/>
    </source>
</evidence>
<evidence type="ECO:0000313" key="2">
    <source>
        <dbReference type="EMBL" id="VDK70202.1"/>
    </source>
</evidence>
<name>A0A3P6S3B8_LITSI</name>
<dbReference type="STRING" id="42156.A0A3P6S3B8"/>
<feature type="coiled-coil region" evidence="1">
    <location>
        <begin position="175"/>
        <end position="202"/>
    </location>
</feature>
<protein>
    <submittedName>
        <fullName evidence="2">Uncharacterized protein</fullName>
    </submittedName>
</protein>